<dbReference type="Proteomes" id="UP000439903">
    <property type="component" value="Unassembled WGS sequence"/>
</dbReference>
<keyword evidence="4" id="KW-0175">Coiled coil</keyword>
<organism evidence="6 7">
    <name type="scientific">Gigaspora margarita</name>
    <dbReference type="NCBI Taxonomy" id="4874"/>
    <lineage>
        <taxon>Eukaryota</taxon>
        <taxon>Fungi</taxon>
        <taxon>Fungi incertae sedis</taxon>
        <taxon>Mucoromycota</taxon>
        <taxon>Glomeromycotina</taxon>
        <taxon>Glomeromycetes</taxon>
        <taxon>Diversisporales</taxon>
        <taxon>Gigasporaceae</taxon>
        <taxon>Gigaspora</taxon>
    </lineage>
</organism>
<feature type="coiled-coil region" evidence="4">
    <location>
        <begin position="6"/>
        <end position="33"/>
    </location>
</feature>
<name>A0A8H4A7X6_GIGMA</name>
<keyword evidence="6" id="KW-0687">Ribonucleoprotein</keyword>
<sequence length="243" mass="28854">MSLINLQERQELIQTYENQLKECYKKFEELLGELSWDIESLKIREQEFKSSTTCPFNSAHKVPTKSYEKHYKRCELKHHGITDCGKRKRLPSSTFFYENAPAVITLVKGESQQNLTDGTVKIGVGQSLTVSQRLAAYEREIVMSNQIREENQRQKRDEYQNFDEVWKAVQKKKGENQGQKSRTELLAEQRDYKRRRKSYRAKNIKITQRTPTQVHRDLIAAYMEDFKLLREFEKEMESQTQFP</sequence>
<comment type="caution">
    <text evidence="6">The sequence shown here is derived from an EMBL/GenBank/DDBJ whole genome shotgun (WGS) entry which is preliminary data.</text>
</comment>
<evidence type="ECO:0000256" key="3">
    <source>
        <dbReference type="ARBA" id="ARBA00022833"/>
    </source>
</evidence>
<proteinExistence type="predicted"/>
<evidence type="ECO:0000256" key="2">
    <source>
        <dbReference type="ARBA" id="ARBA00022771"/>
    </source>
</evidence>
<evidence type="ECO:0000256" key="4">
    <source>
        <dbReference type="SAM" id="Coils"/>
    </source>
</evidence>
<dbReference type="EMBL" id="WTPW01001134">
    <property type="protein sequence ID" value="KAF0454155.1"/>
    <property type="molecule type" value="Genomic_DNA"/>
</dbReference>
<reference evidence="6 7" key="1">
    <citation type="journal article" date="2019" name="Environ. Microbiol.">
        <title>At the nexus of three kingdoms: the genome of the mycorrhizal fungus Gigaspora margarita provides insights into plant, endobacterial and fungal interactions.</title>
        <authorList>
            <person name="Venice F."/>
            <person name="Ghignone S."/>
            <person name="Salvioli di Fossalunga A."/>
            <person name="Amselem J."/>
            <person name="Novero M."/>
            <person name="Xianan X."/>
            <person name="Sedzielewska Toro K."/>
            <person name="Morin E."/>
            <person name="Lipzen A."/>
            <person name="Grigoriev I.V."/>
            <person name="Henrissat B."/>
            <person name="Martin F.M."/>
            <person name="Bonfante P."/>
        </authorList>
    </citation>
    <scope>NUCLEOTIDE SEQUENCE [LARGE SCALE GENOMIC DNA]</scope>
    <source>
        <strain evidence="6 7">BEG34</strain>
    </source>
</reference>
<keyword evidence="3" id="KW-0862">Zinc</keyword>
<evidence type="ECO:0000259" key="5">
    <source>
        <dbReference type="PROSITE" id="PS51800"/>
    </source>
</evidence>
<dbReference type="PANTHER" id="PTHR21402">
    <property type="entry name" value="GAMETOCYTE SPECIFIC FACTOR 1-RELATED"/>
    <property type="match status" value="1"/>
</dbReference>
<dbReference type="GO" id="GO:0008270">
    <property type="term" value="F:zinc ion binding"/>
    <property type="evidence" value="ECO:0007669"/>
    <property type="project" value="UniProtKB-KW"/>
</dbReference>
<dbReference type="OrthoDB" id="69229at2759"/>
<dbReference type="GO" id="GO:1990904">
    <property type="term" value="C:ribonucleoprotein complex"/>
    <property type="evidence" value="ECO:0007669"/>
    <property type="project" value="UniProtKB-KW"/>
</dbReference>
<evidence type="ECO:0000256" key="1">
    <source>
        <dbReference type="ARBA" id="ARBA00022723"/>
    </source>
</evidence>
<dbReference type="PROSITE" id="PS51800">
    <property type="entry name" value="ZF_CHHC_U11_48K"/>
    <property type="match status" value="1"/>
</dbReference>
<keyword evidence="2" id="KW-0863">Zinc-finger</keyword>
<keyword evidence="1" id="KW-0479">Metal-binding</keyword>
<evidence type="ECO:0000313" key="6">
    <source>
        <dbReference type="EMBL" id="KAF0454155.1"/>
    </source>
</evidence>
<feature type="domain" description="CHHC U11-48K-type" evidence="5">
    <location>
        <begin position="51"/>
        <end position="78"/>
    </location>
</feature>
<accession>A0A8H4A7X6</accession>
<keyword evidence="7" id="KW-1185">Reference proteome</keyword>
<gene>
    <name evidence="6" type="ORF">F8M41_001664</name>
</gene>
<evidence type="ECO:0000313" key="7">
    <source>
        <dbReference type="Proteomes" id="UP000439903"/>
    </source>
</evidence>
<dbReference type="PANTHER" id="PTHR21402:SF10">
    <property type="entry name" value="U11_U12 SMALL NUCLEAR RIBONUCLEOPROTEIN 48 KDA PROTEIN"/>
    <property type="match status" value="1"/>
</dbReference>
<dbReference type="InterPro" id="IPR051591">
    <property type="entry name" value="UPF0224_FAM112_RNA_Proc"/>
</dbReference>
<protein>
    <submittedName>
        <fullName evidence="6">U11/U12 small nuclear ribonucleoprotein 48 kDa protein</fullName>
    </submittedName>
</protein>
<dbReference type="AlphaFoldDB" id="A0A8H4A7X6"/>
<dbReference type="InterPro" id="IPR022776">
    <property type="entry name" value="TRM13/UPF0224_CHHC_Znf_dom"/>
</dbReference>